<keyword evidence="3" id="KW-1185">Reference proteome</keyword>
<feature type="chain" id="PRO_5043124007" evidence="1">
    <location>
        <begin position="17"/>
        <end position="231"/>
    </location>
</feature>
<organism evidence="4">
    <name type="scientific">Haemonchus placei</name>
    <name type="common">Barber's pole worm</name>
    <dbReference type="NCBI Taxonomy" id="6290"/>
    <lineage>
        <taxon>Eukaryota</taxon>
        <taxon>Metazoa</taxon>
        <taxon>Ecdysozoa</taxon>
        <taxon>Nematoda</taxon>
        <taxon>Chromadorea</taxon>
        <taxon>Rhabditida</taxon>
        <taxon>Rhabditina</taxon>
        <taxon>Rhabditomorpha</taxon>
        <taxon>Strongyloidea</taxon>
        <taxon>Trichostrongylidae</taxon>
        <taxon>Haemonchus</taxon>
    </lineage>
</organism>
<evidence type="ECO:0000313" key="3">
    <source>
        <dbReference type="Proteomes" id="UP000268014"/>
    </source>
</evidence>
<dbReference type="EMBL" id="UZAF01018905">
    <property type="protein sequence ID" value="VDO55955.1"/>
    <property type="molecule type" value="Genomic_DNA"/>
</dbReference>
<evidence type="ECO:0000313" key="4">
    <source>
        <dbReference type="WBParaSite" id="HPLM_0001526501-mRNA-1"/>
    </source>
</evidence>
<evidence type="ECO:0000313" key="2">
    <source>
        <dbReference type="EMBL" id="VDO55955.1"/>
    </source>
</evidence>
<reference evidence="4" key="1">
    <citation type="submission" date="2017-02" db="UniProtKB">
        <authorList>
            <consortium name="WormBaseParasite"/>
        </authorList>
    </citation>
    <scope>IDENTIFICATION</scope>
</reference>
<sequence length="231" mass="25979">MVSIPFAVVTFRVVFATNVVLESYLKAAGASMFSFQYRSAYRAFLVNLTRVAMMFSDSLAKNTANRSLVPASYDPSTEVPGFTFGFSFEFSDEIVEFLNFCVSVEDFSIYLAPALPNHGLVLFSIVHCDIFYKFGILLDNLRFLRGVRPWLKHLSALPLAAAIVSSSVYGVFRGCRWGRFPNGVGNCVAHAVYARSDEFLKFRRLVLNNRFQILETVLAVAWKNALESNFQ</sequence>
<proteinExistence type="predicted"/>
<feature type="signal peptide" evidence="1">
    <location>
        <begin position="1"/>
        <end position="16"/>
    </location>
</feature>
<dbReference type="AlphaFoldDB" id="A0A0N4WUE2"/>
<protein>
    <submittedName>
        <fullName evidence="4">Secreted protein</fullName>
    </submittedName>
</protein>
<accession>A0A0N4WUE2</accession>
<reference evidence="2 3" key="2">
    <citation type="submission" date="2018-11" db="EMBL/GenBank/DDBJ databases">
        <authorList>
            <consortium name="Pathogen Informatics"/>
        </authorList>
    </citation>
    <scope>NUCLEOTIDE SEQUENCE [LARGE SCALE GENOMIC DNA]</scope>
    <source>
        <strain evidence="2 3">MHpl1</strain>
    </source>
</reference>
<dbReference type="Proteomes" id="UP000268014">
    <property type="component" value="Unassembled WGS sequence"/>
</dbReference>
<keyword evidence="1" id="KW-0732">Signal</keyword>
<gene>
    <name evidence="2" type="ORF">HPLM_LOCUS15257</name>
</gene>
<evidence type="ECO:0000256" key="1">
    <source>
        <dbReference type="SAM" id="SignalP"/>
    </source>
</evidence>
<name>A0A0N4WUE2_HAEPC</name>
<dbReference type="WBParaSite" id="HPLM_0001526501-mRNA-1">
    <property type="protein sequence ID" value="HPLM_0001526501-mRNA-1"/>
    <property type="gene ID" value="HPLM_0001526501"/>
</dbReference>